<dbReference type="Proteomes" id="UP001157006">
    <property type="component" value="Chromosome 1S"/>
</dbReference>
<evidence type="ECO:0000313" key="2">
    <source>
        <dbReference type="Proteomes" id="UP001157006"/>
    </source>
</evidence>
<feature type="non-terminal residue" evidence="1">
    <location>
        <position position="1"/>
    </location>
</feature>
<accession>A0AAV0Z0J1</accession>
<sequence>HILIHITHTPTHVTYQTHRHTLTHVRHQTRRYMSCITPYFWGNLNTNYKHIYFNTKEGGAIATFSCPIQEKYHSYIVHSFTQYNTIHTVPAKVLLHFKTNQGKRVFITQKYHNNYKRIRKLQTRPNTCCGTRHLLKQICTQGSSFYVYSKIDDDS</sequence>
<name>A0AAV0Z0J1_VICFA</name>
<keyword evidence="2" id="KW-1185">Reference proteome</keyword>
<proteinExistence type="predicted"/>
<organism evidence="1 2">
    <name type="scientific">Vicia faba</name>
    <name type="common">Broad bean</name>
    <name type="synonym">Faba vulgaris</name>
    <dbReference type="NCBI Taxonomy" id="3906"/>
    <lineage>
        <taxon>Eukaryota</taxon>
        <taxon>Viridiplantae</taxon>
        <taxon>Streptophyta</taxon>
        <taxon>Embryophyta</taxon>
        <taxon>Tracheophyta</taxon>
        <taxon>Spermatophyta</taxon>
        <taxon>Magnoliopsida</taxon>
        <taxon>eudicotyledons</taxon>
        <taxon>Gunneridae</taxon>
        <taxon>Pentapetalae</taxon>
        <taxon>rosids</taxon>
        <taxon>fabids</taxon>
        <taxon>Fabales</taxon>
        <taxon>Fabaceae</taxon>
        <taxon>Papilionoideae</taxon>
        <taxon>50 kb inversion clade</taxon>
        <taxon>NPAAA clade</taxon>
        <taxon>Hologalegina</taxon>
        <taxon>IRL clade</taxon>
        <taxon>Fabeae</taxon>
        <taxon>Vicia</taxon>
    </lineage>
</organism>
<evidence type="ECO:0000313" key="1">
    <source>
        <dbReference type="EMBL" id="CAI8591995.1"/>
    </source>
</evidence>
<reference evidence="1 2" key="1">
    <citation type="submission" date="2023-01" db="EMBL/GenBank/DDBJ databases">
        <authorList>
            <person name="Kreplak J."/>
        </authorList>
    </citation>
    <scope>NUCLEOTIDE SEQUENCE [LARGE SCALE GENOMIC DNA]</scope>
</reference>
<dbReference type="AlphaFoldDB" id="A0AAV0Z0J1"/>
<protein>
    <submittedName>
        <fullName evidence="1">Uncharacterized protein</fullName>
    </submittedName>
</protein>
<gene>
    <name evidence="1" type="ORF">VFH_I017200</name>
</gene>
<dbReference type="EMBL" id="OX451735">
    <property type="protein sequence ID" value="CAI8591995.1"/>
    <property type="molecule type" value="Genomic_DNA"/>
</dbReference>